<dbReference type="InterPro" id="IPR021150">
    <property type="entry name" value="Ubiq_cyt_c_chap"/>
</dbReference>
<comment type="similarity">
    <text evidence="1">Belongs to the CBP3 family.</text>
</comment>
<reference evidence="4 5" key="1">
    <citation type="journal article" date="2013" name="Curr. Biol.">
        <title>The Genome of the Foraminiferan Reticulomyxa filosa.</title>
        <authorList>
            <person name="Glockner G."/>
            <person name="Hulsmann N."/>
            <person name="Schleicher M."/>
            <person name="Noegel A.A."/>
            <person name="Eichinger L."/>
            <person name="Gallinger C."/>
            <person name="Pawlowski J."/>
            <person name="Sierra R."/>
            <person name="Euteneuer U."/>
            <person name="Pillet L."/>
            <person name="Moustafa A."/>
            <person name="Platzer M."/>
            <person name="Groth M."/>
            <person name="Szafranski K."/>
            <person name="Schliwa M."/>
        </authorList>
    </citation>
    <scope>NUCLEOTIDE SEQUENCE [LARGE SCALE GENOMIC DNA]</scope>
</reference>
<dbReference type="PANTHER" id="PTHR12184">
    <property type="entry name" value="UBIQUINOL-CYTOCHROME C REDUCTASE COMPLEX ASSEMBLY FACTOR 1 FAMILY MEMBER"/>
    <property type="match status" value="1"/>
</dbReference>
<evidence type="ECO:0000256" key="1">
    <source>
        <dbReference type="ARBA" id="ARBA00006407"/>
    </source>
</evidence>
<dbReference type="InterPro" id="IPR007129">
    <property type="entry name" value="Ubiqinol_cyt_c_chaperone_CPB3"/>
</dbReference>
<protein>
    <recommendedName>
        <fullName evidence="3">Ubiquinol-cytochrome c chaperone domain-containing protein</fullName>
    </recommendedName>
</protein>
<comment type="caution">
    <text evidence="4">The sequence shown here is derived from an EMBL/GenBank/DDBJ whole genome shotgun (WGS) entry which is preliminary data.</text>
</comment>
<proteinExistence type="inferred from homology"/>
<gene>
    <name evidence="4" type="ORF">RFI_26888</name>
</gene>
<keyword evidence="2" id="KW-1133">Transmembrane helix</keyword>
<evidence type="ECO:0000256" key="2">
    <source>
        <dbReference type="SAM" id="Phobius"/>
    </source>
</evidence>
<dbReference type="AlphaFoldDB" id="X6MAJ3"/>
<feature type="domain" description="Ubiquinol-cytochrome c chaperone" evidence="3">
    <location>
        <begin position="317"/>
        <end position="480"/>
    </location>
</feature>
<sequence length="522" mass="61938">MSIFRETFVHCPCSLFKIFLRTKLTSKFEQSVDLQCKSEATKDNTKKTDFQRGIGLLEKSLNYLIPLANTVINSLDYIKLTVLRFIRSGHLRRGDSHINSSRSEAIHFPKSKSPKTWLEFMKRFGMIFLFCFGRKKGPQMDLFNFKKKDIETSKKSTTTKKQATEDNIIKDDNGHIEIHGFRKPLDISKSSLSLIQNYVLQDKPRLRAKTTNETIKKEKESWSPLDSIYKPTMPIKWLRTGSAPDIAYEVWHSPPEVYDWVYGFDADCEPPDRHRLKWNWLYRSWGYYSQHEVLHRCTLYSFMKAQRRCARKEFWQVFDLENTFRVELQLLGLHLWFVKCRCVDLGLPLSSKLSSRLFKMMVEQLPNRFRKNIEGLKTQWQQNCEKALLHLMVSLDNASDDFKKDDQAYAKTIWKGYTYTCMYMYTFLFFFFFLLCVECNSELYLSDRDMDHDVLYLWTEYILREKQNLEKISRNDFFNGWWAYGPVPSLDDRARIRQKLIDGHSTISSLLSQTQTGTTYYF</sequence>
<dbReference type="PANTHER" id="PTHR12184:SF1">
    <property type="entry name" value="UBIQUINOL-CYTOCHROME-C REDUCTASE COMPLEX ASSEMBLY FACTOR 1"/>
    <property type="match status" value="1"/>
</dbReference>
<keyword evidence="2" id="KW-0472">Membrane</keyword>
<evidence type="ECO:0000313" key="5">
    <source>
        <dbReference type="Proteomes" id="UP000023152"/>
    </source>
</evidence>
<dbReference type="GO" id="GO:0034551">
    <property type="term" value="P:mitochondrial respiratory chain complex III assembly"/>
    <property type="evidence" value="ECO:0007669"/>
    <property type="project" value="TreeGrafter"/>
</dbReference>
<feature type="transmembrane region" description="Helical" evidence="2">
    <location>
        <begin position="422"/>
        <end position="440"/>
    </location>
</feature>
<dbReference type="GO" id="GO:0005739">
    <property type="term" value="C:mitochondrion"/>
    <property type="evidence" value="ECO:0007669"/>
    <property type="project" value="TreeGrafter"/>
</dbReference>
<dbReference type="Proteomes" id="UP000023152">
    <property type="component" value="Unassembled WGS sequence"/>
</dbReference>
<evidence type="ECO:0000313" key="4">
    <source>
        <dbReference type="EMBL" id="ETO10487.1"/>
    </source>
</evidence>
<organism evidence="4 5">
    <name type="scientific">Reticulomyxa filosa</name>
    <dbReference type="NCBI Taxonomy" id="46433"/>
    <lineage>
        <taxon>Eukaryota</taxon>
        <taxon>Sar</taxon>
        <taxon>Rhizaria</taxon>
        <taxon>Retaria</taxon>
        <taxon>Foraminifera</taxon>
        <taxon>Monothalamids</taxon>
        <taxon>Reticulomyxidae</taxon>
        <taxon>Reticulomyxa</taxon>
    </lineage>
</organism>
<dbReference type="EMBL" id="ASPP01023443">
    <property type="protein sequence ID" value="ETO10487.1"/>
    <property type="molecule type" value="Genomic_DNA"/>
</dbReference>
<evidence type="ECO:0000259" key="3">
    <source>
        <dbReference type="Pfam" id="PF03981"/>
    </source>
</evidence>
<name>X6MAJ3_RETFI</name>
<dbReference type="Pfam" id="PF03981">
    <property type="entry name" value="Ubiq_cyt_C_chap"/>
    <property type="match status" value="1"/>
</dbReference>
<accession>X6MAJ3</accession>
<keyword evidence="5" id="KW-1185">Reference proteome</keyword>
<keyword evidence="2" id="KW-0812">Transmembrane</keyword>